<evidence type="ECO:0000313" key="4">
    <source>
        <dbReference type="EMBL" id="CAE8605073.1"/>
    </source>
</evidence>
<feature type="transmembrane region" description="Helical" evidence="2">
    <location>
        <begin position="6"/>
        <end position="25"/>
    </location>
</feature>
<dbReference type="Pfam" id="PF00078">
    <property type="entry name" value="RVT_1"/>
    <property type="match status" value="1"/>
</dbReference>
<accession>A0A813F3X0</accession>
<keyword evidence="5" id="KW-1185">Reference proteome</keyword>
<name>A0A813F3X0_POLGL</name>
<feature type="compositionally biased region" description="Low complexity" evidence="1">
    <location>
        <begin position="338"/>
        <end position="362"/>
    </location>
</feature>
<comment type="caution">
    <text evidence="4">The sequence shown here is derived from an EMBL/GenBank/DDBJ whole genome shotgun (WGS) entry which is preliminary data.</text>
</comment>
<feature type="compositionally biased region" description="Basic and acidic residues" evidence="1">
    <location>
        <begin position="279"/>
        <end position="293"/>
    </location>
</feature>
<proteinExistence type="predicted"/>
<feature type="region of interest" description="Disordered" evidence="1">
    <location>
        <begin position="240"/>
        <end position="294"/>
    </location>
</feature>
<feature type="compositionally biased region" description="Basic residues" evidence="1">
    <location>
        <begin position="264"/>
        <end position="277"/>
    </location>
</feature>
<evidence type="ECO:0000259" key="3">
    <source>
        <dbReference type="Pfam" id="PF00078"/>
    </source>
</evidence>
<feature type="domain" description="Reverse transcriptase" evidence="3">
    <location>
        <begin position="691"/>
        <end position="884"/>
    </location>
</feature>
<keyword evidence="2" id="KW-0812">Transmembrane</keyword>
<feature type="region of interest" description="Disordered" evidence="1">
    <location>
        <begin position="338"/>
        <end position="370"/>
    </location>
</feature>
<protein>
    <recommendedName>
        <fullName evidence="3">Reverse transcriptase domain-containing protein</fullName>
    </recommendedName>
</protein>
<gene>
    <name evidence="4" type="ORF">PGLA1383_LOCUS23207</name>
</gene>
<reference evidence="4" key="1">
    <citation type="submission" date="2021-02" db="EMBL/GenBank/DDBJ databases">
        <authorList>
            <person name="Dougan E. K."/>
            <person name="Rhodes N."/>
            <person name="Thang M."/>
            <person name="Chan C."/>
        </authorList>
    </citation>
    <scope>NUCLEOTIDE SEQUENCE</scope>
</reference>
<dbReference type="OMA" id="HAQNCAM"/>
<keyword evidence="2" id="KW-1133">Transmembrane helix</keyword>
<dbReference type="EMBL" id="CAJNNV010017330">
    <property type="protein sequence ID" value="CAE8605073.1"/>
    <property type="molecule type" value="Genomic_DNA"/>
</dbReference>
<dbReference type="InterPro" id="IPR000477">
    <property type="entry name" value="RT_dom"/>
</dbReference>
<keyword evidence="2" id="KW-0472">Membrane</keyword>
<dbReference type="PANTHER" id="PTHR48462">
    <property type="entry name" value="PROTEIN, PUTATIVE-RELATED"/>
    <property type="match status" value="1"/>
</dbReference>
<feature type="transmembrane region" description="Helical" evidence="2">
    <location>
        <begin position="155"/>
        <end position="175"/>
    </location>
</feature>
<dbReference type="Proteomes" id="UP000654075">
    <property type="component" value="Unassembled WGS sequence"/>
</dbReference>
<organism evidence="4 5">
    <name type="scientific">Polarella glacialis</name>
    <name type="common">Dinoflagellate</name>
    <dbReference type="NCBI Taxonomy" id="89957"/>
    <lineage>
        <taxon>Eukaryota</taxon>
        <taxon>Sar</taxon>
        <taxon>Alveolata</taxon>
        <taxon>Dinophyceae</taxon>
        <taxon>Suessiales</taxon>
        <taxon>Suessiaceae</taxon>
        <taxon>Polarella</taxon>
    </lineage>
</organism>
<dbReference type="OrthoDB" id="447463at2759"/>
<evidence type="ECO:0000313" key="5">
    <source>
        <dbReference type="Proteomes" id="UP000654075"/>
    </source>
</evidence>
<dbReference type="PANTHER" id="PTHR48462:SF1">
    <property type="entry name" value="PROTEIN, PUTATIVE-RELATED"/>
    <property type="match status" value="1"/>
</dbReference>
<evidence type="ECO:0000256" key="2">
    <source>
        <dbReference type="SAM" id="Phobius"/>
    </source>
</evidence>
<sequence>MAQHVPYWFLWTWGPSTFIAALWWFSRCAAVHGQCWRLQEPCDVPAALASGLPLRNHNALIQKFEKSVFQSGCLWMQGDFPTNGLPRVAGITNGFYMETCLVQNGAQSLDAVVWDRRWFYKALFDILAERQGRFCQQGPASPEDESPTANTSQRLVGAAWFLCLLCAAAFVGLTVGTCASAELSLAGVCTRLQVLIQAFGQTALHSNSLACSRTQLLLFTAAGVQLRPRGASQGTLAGVRVGEASHPGPSSLHQDEQTLGQARRSPRSTPRARRPARMRQGEDEQEDLVRRTVDFNLEETPATMLVDTITGNPGPAAVSSGSQLSALAHPAASSNATAATAAAEQAGQPQAPAATTGVAQPVLPAPPAPHPEGRPARWFCPVPNCPQANNSRCAGWAALQSMVPHLNNHFAETLQGEVPTEWLQRHNKARCRVCGLCVAASRGVHPTCRPEERRQVRSELANAGQNLGAGPGQASFGNLPSLEQVQSQHARTLKHVPKAARGLWAQALVRCLATVAVYNTIEAWTELEMLPKATLMPPPRGGRQHVRAAASFTADRLSRWLEGDRQGLWEDVLATPTSPGQKGSSDASRLRRADALAREGFDRKACAALVSGGVCAETAATTRLLRLLHPLSPVPTCPPLDSLPLAAVIGQEVVSKDSAPGPSSLRVQHLLEGLTPAHRAAPGQACSQCLKATGGVRPIAIGGVLRRIVGKCLCASVKEEAKRFFHPSQVGVACPAGIDAAVHSARAWKNRSAADTSKALFKLDFANAFNCVSRSQVLEQTRRHFPSLARWSQWCYSRPSKLVFGSYTISSETGVQQGDPLGPLLFSAAIQPIVEQLRCLEVNGKKLDLSTFYLDDGFLAGDIEVVAAALRLVQSEGAGIGLQLQLGQLETLFPTDLLANPETSESRVVVGGFDLLGVAVGDKEFCELYARGKAAEGKKLLEQLPKLEDPQVALRLLRLCGGHCKLVHSMRMTPPHLQMEALQAFDQEVRASFCGITGLMPDDASWGQACRGLHHAGLGLRSTAAHAPGAYVASVAAARELCHSLDRGYLLRAEDASSDWSLAFGALNARLPDGKRVTPGEAAKSKQKQFSFLIDEKEHEACLATASTVDRATLNSESEPGARAFWEAVPASGLGLAVDPAEFTCEIRARLRMRECAEDRWCPLCDAVADTQGHHARMCSAGGDRVLRHNALRNFIFRFAAAAGLHPELEKPGLLVPARPGDVDSSLRRPADVYLPSWTNGSPVALDFAVTAPQRQETIAEAARCPLAAANAYSDHKRAFLGTEAACLAAGVGFQPMVVESTGAWSTEAAAVLWQLAEVSAARSGREAKTVHKELLQGAAVCVRRANARAELKRASDEETAFAAARDSSSSLAALVA</sequence>
<evidence type="ECO:0000256" key="1">
    <source>
        <dbReference type="SAM" id="MobiDB-lite"/>
    </source>
</evidence>